<dbReference type="Pfam" id="PF14219">
    <property type="entry name" value="DUF4328"/>
    <property type="match status" value="1"/>
</dbReference>
<dbReference type="RefSeq" id="WP_206718953.1">
    <property type="nucleotide sequence ID" value="NZ_CP071091.1"/>
</dbReference>
<sequence length="206" mass="23042">MPSARRWAVVATGAIILHAVTEMALLAVRFWLYPFLQGLDMARVDAMVAYGTAIGTLRALMIAATILSVVGFLTWQYHVFRLANSLDVSQASPRWAILGWFIPGMNLFKPYQMMRDLWSDLGGEASRARLIRAWWLMGLVTFAVGTGYQLMRSLNEIVHIRTFTLAATNIVHTTLLALATALCIGVVWRIQRQLVQLKAEARHTGI</sequence>
<keyword evidence="1" id="KW-1133">Transmembrane helix</keyword>
<feature type="transmembrane region" description="Helical" evidence="1">
    <location>
        <begin position="6"/>
        <end position="28"/>
    </location>
</feature>
<proteinExistence type="predicted"/>
<dbReference type="InterPro" id="IPR025565">
    <property type="entry name" value="DUF4328"/>
</dbReference>
<keyword evidence="1" id="KW-0812">Transmembrane</keyword>
<dbReference type="Proteomes" id="UP000663090">
    <property type="component" value="Chromosome"/>
</dbReference>
<feature type="transmembrane region" description="Helical" evidence="1">
    <location>
        <begin position="163"/>
        <end position="188"/>
    </location>
</feature>
<protein>
    <submittedName>
        <fullName evidence="3">DUF4328 domain-containing protein</fullName>
    </submittedName>
</protein>
<gene>
    <name evidence="3" type="ORF">JY572_15230</name>
</gene>
<accession>A0ABX7NEU3</accession>
<feature type="transmembrane region" description="Helical" evidence="1">
    <location>
        <begin position="133"/>
        <end position="151"/>
    </location>
</feature>
<keyword evidence="1" id="KW-0472">Membrane</keyword>
<dbReference type="EMBL" id="CP071091">
    <property type="protein sequence ID" value="QSQ17324.1"/>
    <property type="molecule type" value="Genomic_DNA"/>
</dbReference>
<keyword evidence="4" id="KW-1185">Reference proteome</keyword>
<organism evidence="3 4">
    <name type="scientific">Myxococcus landrumensis</name>
    <dbReference type="NCBI Taxonomy" id="2813577"/>
    <lineage>
        <taxon>Bacteria</taxon>
        <taxon>Pseudomonadati</taxon>
        <taxon>Myxococcota</taxon>
        <taxon>Myxococcia</taxon>
        <taxon>Myxococcales</taxon>
        <taxon>Cystobacterineae</taxon>
        <taxon>Myxococcaceae</taxon>
        <taxon>Myxococcus</taxon>
    </lineage>
</organism>
<evidence type="ECO:0000313" key="4">
    <source>
        <dbReference type="Proteomes" id="UP000663090"/>
    </source>
</evidence>
<evidence type="ECO:0000256" key="1">
    <source>
        <dbReference type="SAM" id="Phobius"/>
    </source>
</evidence>
<evidence type="ECO:0000313" key="3">
    <source>
        <dbReference type="EMBL" id="QSQ17324.1"/>
    </source>
</evidence>
<feature type="transmembrane region" description="Helical" evidence="1">
    <location>
        <begin position="48"/>
        <end position="75"/>
    </location>
</feature>
<name>A0ABX7NEU3_9BACT</name>
<reference evidence="3 4" key="1">
    <citation type="submission" date="2021-02" db="EMBL/GenBank/DDBJ databases">
        <title>De Novo genome assembly of isolated myxobacteria.</title>
        <authorList>
            <person name="Stevens D.C."/>
        </authorList>
    </citation>
    <scope>NUCLEOTIDE SEQUENCE [LARGE SCALE GENOMIC DNA]</scope>
    <source>
        <strain evidence="3 4">SCHIC003</strain>
    </source>
</reference>
<evidence type="ECO:0000259" key="2">
    <source>
        <dbReference type="Pfam" id="PF14219"/>
    </source>
</evidence>
<feature type="domain" description="DUF4328" evidence="2">
    <location>
        <begin position="40"/>
        <end position="191"/>
    </location>
</feature>